<dbReference type="Proteomes" id="UP001589693">
    <property type="component" value="Unassembled WGS sequence"/>
</dbReference>
<keyword evidence="6 11" id="KW-0812">Transmembrane</keyword>
<feature type="domain" description="HAMP" evidence="13">
    <location>
        <begin position="201"/>
        <end position="254"/>
    </location>
</feature>
<evidence type="ECO:0000313" key="14">
    <source>
        <dbReference type="EMBL" id="MFB9907462.1"/>
    </source>
</evidence>
<comment type="caution">
    <text evidence="14">The sequence shown here is derived from an EMBL/GenBank/DDBJ whole genome shotgun (WGS) entry which is preliminary data.</text>
</comment>
<keyword evidence="5" id="KW-0808">Transferase</keyword>
<keyword evidence="15" id="KW-1185">Reference proteome</keyword>
<keyword evidence="9" id="KW-0902">Two-component regulatory system</keyword>
<dbReference type="SMART" id="SM00388">
    <property type="entry name" value="HisKA"/>
    <property type="match status" value="1"/>
</dbReference>
<evidence type="ECO:0000256" key="6">
    <source>
        <dbReference type="ARBA" id="ARBA00022692"/>
    </source>
</evidence>
<dbReference type="Pfam" id="PF02518">
    <property type="entry name" value="HATPase_c"/>
    <property type="match status" value="1"/>
</dbReference>
<comment type="catalytic activity">
    <reaction evidence="1">
        <text>ATP + protein L-histidine = ADP + protein N-phospho-L-histidine.</text>
        <dbReference type="EC" id="2.7.13.3"/>
    </reaction>
</comment>
<dbReference type="PANTHER" id="PTHR45436:SF5">
    <property type="entry name" value="SENSOR HISTIDINE KINASE TRCS"/>
    <property type="match status" value="1"/>
</dbReference>
<dbReference type="Gene3D" id="1.10.287.130">
    <property type="match status" value="1"/>
</dbReference>
<dbReference type="Pfam" id="PF00672">
    <property type="entry name" value="HAMP"/>
    <property type="match status" value="1"/>
</dbReference>
<dbReference type="InterPro" id="IPR003660">
    <property type="entry name" value="HAMP_dom"/>
</dbReference>
<dbReference type="Gene3D" id="6.10.340.10">
    <property type="match status" value="1"/>
</dbReference>
<feature type="transmembrane region" description="Helical" evidence="11">
    <location>
        <begin position="177"/>
        <end position="200"/>
    </location>
</feature>
<keyword evidence="10 11" id="KW-0472">Membrane</keyword>
<proteinExistence type="predicted"/>
<dbReference type="InterPro" id="IPR003661">
    <property type="entry name" value="HisK_dim/P_dom"/>
</dbReference>
<dbReference type="SUPFAM" id="SSF55874">
    <property type="entry name" value="ATPase domain of HSP90 chaperone/DNA topoisomerase II/histidine kinase"/>
    <property type="match status" value="1"/>
</dbReference>
<dbReference type="SMART" id="SM00304">
    <property type="entry name" value="HAMP"/>
    <property type="match status" value="1"/>
</dbReference>
<dbReference type="PANTHER" id="PTHR45436">
    <property type="entry name" value="SENSOR HISTIDINE KINASE YKOH"/>
    <property type="match status" value="1"/>
</dbReference>
<gene>
    <name evidence="14" type="ORF">ACFFQA_26305</name>
</gene>
<evidence type="ECO:0000256" key="8">
    <source>
        <dbReference type="ARBA" id="ARBA00022989"/>
    </source>
</evidence>
<dbReference type="EMBL" id="JBHLZU010000020">
    <property type="protein sequence ID" value="MFB9907462.1"/>
    <property type="molecule type" value="Genomic_DNA"/>
</dbReference>
<dbReference type="Gene3D" id="3.30.565.10">
    <property type="entry name" value="Histidine kinase-like ATPase, C-terminal domain"/>
    <property type="match status" value="1"/>
</dbReference>
<name>A0ABV6A2T6_9PSEU</name>
<dbReference type="PROSITE" id="PS50109">
    <property type="entry name" value="HIS_KIN"/>
    <property type="match status" value="1"/>
</dbReference>
<keyword evidence="7 14" id="KW-0418">Kinase</keyword>
<dbReference type="PROSITE" id="PS50885">
    <property type="entry name" value="HAMP"/>
    <property type="match status" value="1"/>
</dbReference>
<evidence type="ECO:0000259" key="12">
    <source>
        <dbReference type="PROSITE" id="PS50109"/>
    </source>
</evidence>
<evidence type="ECO:0000256" key="9">
    <source>
        <dbReference type="ARBA" id="ARBA00023012"/>
    </source>
</evidence>
<evidence type="ECO:0000259" key="13">
    <source>
        <dbReference type="PROSITE" id="PS50885"/>
    </source>
</evidence>
<evidence type="ECO:0000256" key="3">
    <source>
        <dbReference type="ARBA" id="ARBA00012438"/>
    </source>
</evidence>
<keyword evidence="8 11" id="KW-1133">Transmembrane helix</keyword>
<dbReference type="CDD" id="cd00075">
    <property type="entry name" value="HATPase"/>
    <property type="match status" value="1"/>
</dbReference>
<dbReference type="Pfam" id="PF00512">
    <property type="entry name" value="HisKA"/>
    <property type="match status" value="1"/>
</dbReference>
<feature type="transmembrane region" description="Helical" evidence="11">
    <location>
        <begin position="21"/>
        <end position="42"/>
    </location>
</feature>
<dbReference type="CDD" id="cd00082">
    <property type="entry name" value="HisKA"/>
    <property type="match status" value="1"/>
</dbReference>
<dbReference type="EC" id="2.7.13.3" evidence="3"/>
<feature type="domain" description="Histidine kinase" evidence="12">
    <location>
        <begin position="262"/>
        <end position="475"/>
    </location>
</feature>
<dbReference type="SUPFAM" id="SSF47384">
    <property type="entry name" value="Homodimeric domain of signal transducing histidine kinase"/>
    <property type="match status" value="1"/>
</dbReference>
<dbReference type="InterPro" id="IPR050428">
    <property type="entry name" value="TCS_sensor_his_kinase"/>
</dbReference>
<dbReference type="InterPro" id="IPR003594">
    <property type="entry name" value="HATPase_dom"/>
</dbReference>
<sequence length="475" mass="50715">MSPVRHRIGSLRGRLLSTIMVLTTLSILVVDVAALLCMQFYLQERVDSALLTIDHRVRDLDLRHLPPPTESMRTLRSFGPNANYVALVGPGGVVLDSAAADGPSGQPEPAPELSRELLSGRALVTVPSVAEHGPQYRVLVSPLAEPVRLWGQDDPRRLVAIVVATSLRPNADALGQLAVFIAIATVAVVLTVGVLSLGALRVGLKPLRDMASTASAIATGDTARRVELTDAGREVEQLADAINRAFDARERSEERLRSFVADASHELRTPLTTIRGWAELYLQGIDDPALVELAMSRISDESLRMHSLVEELLLLARLDKGRPLDRELVDLAQLASEAVSDTRIIDPAREITLNLSTVDAMVPGDADRLRQVLRNLLGNALQHTPPGSAVHVSLQPVGDAAVALSVSDEGPGLDPALAVRVFERFYRGDPSRGPGGSGLGLSIVKAIVEAHGGSARVESVPGSGATFTVTLPRRS</sequence>
<dbReference type="InterPro" id="IPR036890">
    <property type="entry name" value="HATPase_C_sf"/>
</dbReference>
<dbReference type="SMART" id="SM00387">
    <property type="entry name" value="HATPase_c"/>
    <property type="match status" value="1"/>
</dbReference>
<reference evidence="14 15" key="1">
    <citation type="submission" date="2024-09" db="EMBL/GenBank/DDBJ databases">
        <authorList>
            <person name="Sun Q."/>
            <person name="Mori K."/>
        </authorList>
    </citation>
    <scope>NUCLEOTIDE SEQUENCE [LARGE SCALE GENOMIC DNA]</scope>
    <source>
        <strain evidence="14 15">TBRC 7907</strain>
    </source>
</reference>
<evidence type="ECO:0000256" key="11">
    <source>
        <dbReference type="SAM" id="Phobius"/>
    </source>
</evidence>
<dbReference type="InterPro" id="IPR036097">
    <property type="entry name" value="HisK_dim/P_sf"/>
</dbReference>
<dbReference type="GO" id="GO:0016301">
    <property type="term" value="F:kinase activity"/>
    <property type="evidence" value="ECO:0007669"/>
    <property type="project" value="UniProtKB-KW"/>
</dbReference>
<dbReference type="RefSeq" id="WP_377857592.1">
    <property type="nucleotide sequence ID" value="NZ_JBHLZU010000020.1"/>
</dbReference>
<evidence type="ECO:0000256" key="2">
    <source>
        <dbReference type="ARBA" id="ARBA00004236"/>
    </source>
</evidence>
<evidence type="ECO:0000256" key="4">
    <source>
        <dbReference type="ARBA" id="ARBA00022553"/>
    </source>
</evidence>
<dbReference type="InterPro" id="IPR005467">
    <property type="entry name" value="His_kinase_dom"/>
</dbReference>
<evidence type="ECO:0000256" key="1">
    <source>
        <dbReference type="ARBA" id="ARBA00000085"/>
    </source>
</evidence>
<dbReference type="PRINTS" id="PR00344">
    <property type="entry name" value="BCTRLSENSOR"/>
</dbReference>
<protein>
    <recommendedName>
        <fullName evidence="3">histidine kinase</fullName>
        <ecNumber evidence="3">2.7.13.3</ecNumber>
    </recommendedName>
</protein>
<evidence type="ECO:0000256" key="10">
    <source>
        <dbReference type="ARBA" id="ARBA00023136"/>
    </source>
</evidence>
<evidence type="ECO:0000313" key="15">
    <source>
        <dbReference type="Proteomes" id="UP001589693"/>
    </source>
</evidence>
<dbReference type="InterPro" id="IPR004358">
    <property type="entry name" value="Sig_transdc_His_kin-like_C"/>
</dbReference>
<keyword evidence="4" id="KW-0597">Phosphoprotein</keyword>
<accession>A0ABV6A2T6</accession>
<organism evidence="14 15">
    <name type="scientific">Allokutzneria oryzae</name>
    <dbReference type="NCBI Taxonomy" id="1378989"/>
    <lineage>
        <taxon>Bacteria</taxon>
        <taxon>Bacillati</taxon>
        <taxon>Actinomycetota</taxon>
        <taxon>Actinomycetes</taxon>
        <taxon>Pseudonocardiales</taxon>
        <taxon>Pseudonocardiaceae</taxon>
        <taxon>Allokutzneria</taxon>
    </lineage>
</organism>
<dbReference type="SUPFAM" id="SSF158472">
    <property type="entry name" value="HAMP domain-like"/>
    <property type="match status" value="1"/>
</dbReference>
<evidence type="ECO:0000256" key="5">
    <source>
        <dbReference type="ARBA" id="ARBA00022679"/>
    </source>
</evidence>
<comment type="subcellular location">
    <subcellularLocation>
        <location evidence="2">Cell membrane</location>
    </subcellularLocation>
</comment>
<evidence type="ECO:0000256" key="7">
    <source>
        <dbReference type="ARBA" id="ARBA00022777"/>
    </source>
</evidence>
<dbReference type="CDD" id="cd06225">
    <property type="entry name" value="HAMP"/>
    <property type="match status" value="1"/>
</dbReference>